<evidence type="ECO:0000313" key="2">
    <source>
        <dbReference type="EMBL" id="TYB46147.1"/>
    </source>
</evidence>
<comment type="caution">
    <text evidence="2">The sequence shown here is derived from an EMBL/GenBank/DDBJ whole genome shotgun (WGS) entry which is preliminary data.</text>
</comment>
<name>A0A5D0NNV0_9ACTN</name>
<dbReference type="AlphaFoldDB" id="A0A5D0NNV0"/>
<dbReference type="EMBL" id="VSFG01000002">
    <property type="protein sequence ID" value="TYB46147.1"/>
    <property type="molecule type" value="Genomic_DNA"/>
</dbReference>
<dbReference type="STRING" id="1220554.GCA_001552135_04716"/>
<proteinExistence type="predicted"/>
<dbReference type="RefSeq" id="WP_067895109.1">
    <property type="nucleotide sequence ID" value="NZ_VSFG01000002.1"/>
</dbReference>
<accession>A0A5D0NNV0</accession>
<reference evidence="2 3" key="1">
    <citation type="submission" date="2019-08" db="EMBL/GenBank/DDBJ databases">
        <title>Actinomadura sp. nov. CYP1-5 isolated from mountain soil.</title>
        <authorList>
            <person name="Songsumanus A."/>
            <person name="Kuncharoen N."/>
            <person name="Kudo T."/>
            <person name="Yuki M."/>
            <person name="Igarashi Y."/>
            <person name="Tanasupawat S."/>
        </authorList>
    </citation>
    <scope>NUCLEOTIDE SEQUENCE [LARGE SCALE GENOMIC DNA]</scope>
    <source>
        <strain evidence="2 3">JCM 14158</strain>
    </source>
</reference>
<protein>
    <submittedName>
        <fullName evidence="2">DUF4236 domain-containing protein</fullName>
    </submittedName>
</protein>
<feature type="region of interest" description="Disordered" evidence="1">
    <location>
        <begin position="36"/>
        <end position="79"/>
    </location>
</feature>
<sequence>MGFGFRVGVPGMSVRVSSRGVRTSVGPRVARVHRGAGRTRVSSGMGPFFASTSVGGGRRAAAKRPARSRPPGPTPAQLERARRQVHRRLRDAAAHWWNALNGNDEETVCEAVNTAFADNPAAVSINMDVDTGLTCASLAYATLSVQCATGAAWTFRPPSDPAVRAMVMAEF</sequence>
<evidence type="ECO:0000256" key="1">
    <source>
        <dbReference type="SAM" id="MobiDB-lite"/>
    </source>
</evidence>
<evidence type="ECO:0000313" key="3">
    <source>
        <dbReference type="Proteomes" id="UP000323380"/>
    </source>
</evidence>
<gene>
    <name evidence="2" type="ORF">FXF69_12690</name>
</gene>
<organism evidence="2 3">
    <name type="scientific">Actinomadura chibensis</name>
    <dbReference type="NCBI Taxonomy" id="392828"/>
    <lineage>
        <taxon>Bacteria</taxon>
        <taxon>Bacillati</taxon>
        <taxon>Actinomycetota</taxon>
        <taxon>Actinomycetes</taxon>
        <taxon>Streptosporangiales</taxon>
        <taxon>Thermomonosporaceae</taxon>
        <taxon>Actinomadura</taxon>
    </lineage>
</organism>
<dbReference type="Proteomes" id="UP000323380">
    <property type="component" value="Unassembled WGS sequence"/>
</dbReference>
<keyword evidence="3" id="KW-1185">Reference proteome</keyword>